<dbReference type="Proteomes" id="UP000398619">
    <property type="component" value="Unassembled WGS sequence"/>
</dbReference>
<dbReference type="InterPro" id="IPR003477">
    <property type="entry name" value="PemK-like"/>
</dbReference>
<accession>A0A564TBA8</accession>
<dbReference type="SUPFAM" id="SSF50118">
    <property type="entry name" value="Cell growth inhibitor/plasmid maintenance toxic component"/>
    <property type="match status" value="1"/>
</dbReference>
<dbReference type="AlphaFoldDB" id="A0A564TBA8"/>
<dbReference type="EMBL" id="CABHNM010000032">
    <property type="protein sequence ID" value="VUX04586.1"/>
    <property type="molecule type" value="Genomic_DNA"/>
</dbReference>
<evidence type="ECO:0000313" key="3">
    <source>
        <dbReference type="EMBL" id="VUX04586.1"/>
    </source>
</evidence>
<dbReference type="GO" id="GO:0003677">
    <property type="term" value="F:DNA binding"/>
    <property type="evidence" value="ECO:0007669"/>
    <property type="project" value="InterPro"/>
</dbReference>
<sequence>MVHQGDILKVEKIKNPVLVVSKEFFYETGEIIGCPIFDYNIGSPLHIEIETENRKGYVQCENLRMLDLNIRGFSVIDRITINDVMDITDTIQGIFDYI</sequence>
<reference evidence="3 4" key="1">
    <citation type="submission" date="2019-07" db="EMBL/GenBank/DDBJ databases">
        <authorList>
            <person name="Hibberd C M."/>
            <person name="Gehrig L. J."/>
            <person name="Chang H.-W."/>
            <person name="Venkatesh S."/>
        </authorList>
    </citation>
    <scope>NUCLEOTIDE SEQUENCE [LARGE SCALE GENOMIC DNA]</scope>
    <source>
        <strain evidence="3">Dorea_longicatena_SSTS_Bg7063</strain>
    </source>
</reference>
<evidence type="ECO:0000313" key="4">
    <source>
        <dbReference type="Proteomes" id="UP000398619"/>
    </source>
</evidence>
<comment type="similarity">
    <text evidence="1">Belongs to the PemK/MazF family.</text>
</comment>
<organism evidence="3 4">
    <name type="scientific">Dorea longicatena</name>
    <dbReference type="NCBI Taxonomy" id="88431"/>
    <lineage>
        <taxon>Bacteria</taxon>
        <taxon>Bacillati</taxon>
        <taxon>Bacillota</taxon>
        <taxon>Clostridia</taxon>
        <taxon>Lachnospirales</taxon>
        <taxon>Lachnospiraceae</taxon>
        <taxon>Dorea</taxon>
    </lineage>
</organism>
<gene>
    <name evidence="3" type="ORF">DLSSTS7063_01451</name>
</gene>
<dbReference type="Pfam" id="PF02452">
    <property type="entry name" value="PemK_toxin"/>
    <property type="match status" value="1"/>
</dbReference>
<dbReference type="Gene3D" id="2.30.30.110">
    <property type="match status" value="1"/>
</dbReference>
<evidence type="ECO:0000256" key="2">
    <source>
        <dbReference type="ARBA" id="ARBA00022649"/>
    </source>
</evidence>
<dbReference type="InterPro" id="IPR011067">
    <property type="entry name" value="Plasmid_toxin/cell-grow_inhib"/>
</dbReference>
<protein>
    <submittedName>
        <fullName evidence="3">PemK-like protein</fullName>
    </submittedName>
</protein>
<keyword evidence="2" id="KW-1277">Toxin-antitoxin system</keyword>
<evidence type="ECO:0000256" key="1">
    <source>
        <dbReference type="ARBA" id="ARBA00007521"/>
    </source>
</evidence>
<proteinExistence type="inferred from homology"/>
<name>A0A564TBA8_9FIRM</name>